<evidence type="ECO:0000313" key="1">
    <source>
        <dbReference type="EMBL" id="MBD2505490.1"/>
    </source>
</evidence>
<dbReference type="EMBL" id="JACJSG010000092">
    <property type="protein sequence ID" value="MBD2505490.1"/>
    <property type="molecule type" value="Genomic_DNA"/>
</dbReference>
<comment type="caution">
    <text evidence="1">The sequence shown here is derived from an EMBL/GenBank/DDBJ whole genome shotgun (WGS) entry which is preliminary data.</text>
</comment>
<protein>
    <submittedName>
        <fullName evidence="1">Uncharacterized protein</fullName>
    </submittedName>
</protein>
<organism evidence="1 2">
    <name type="scientific">Anabaena azotica FACHB-119</name>
    <dbReference type="NCBI Taxonomy" id="947527"/>
    <lineage>
        <taxon>Bacteria</taxon>
        <taxon>Bacillati</taxon>
        <taxon>Cyanobacteriota</taxon>
        <taxon>Cyanophyceae</taxon>
        <taxon>Nostocales</taxon>
        <taxon>Nostocaceae</taxon>
        <taxon>Anabaena</taxon>
        <taxon>Anabaena azotica</taxon>
    </lineage>
</organism>
<dbReference type="RefSeq" id="WP_190480342.1">
    <property type="nucleotide sequence ID" value="NZ_JACJSG010000092.1"/>
</dbReference>
<name>A0ABR8DGF5_9NOST</name>
<dbReference type="Proteomes" id="UP000661112">
    <property type="component" value="Unassembled WGS sequence"/>
</dbReference>
<evidence type="ECO:0000313" key="2">
    <source>
        <dbReference type="Proteomes" id="UP000661112"/>
    </source>
</evidence>
<sequence>MGEEPRHLEAKKLAIVVGSKKAIAPSSEPRMISRGTRGCGRGCCSQLGERSLISFRVRLGIKEIHCDAVSP</sequence>
<accession>A0ABR8DGF5</accession>
<gene>
    <name evidence="1" type="ORF">H6G83_33675</name>
</gene>
<proteinExistence type="predicted"/>
<reference evidence="1 2" key="1">
    <citation type="journal article" date="2020" name="ISME J.">
        <title>Comparative genomics reveals insights into cyanobacterial evolution and habitat adaptation.</title>
        <authorList>
            <person name="Chen M.Y."/>
            <person name="Teng W.K."/>
            <person name="Zhao L."/>
            <person name="Hu C.X."/>
            <person name="Zhou Y.K."/>
            <person name="Han B.P."/>
            <person name="Song L.R."/>
            <person name="Shu W.S."/>
        </authorList>
    </citation>
    <scope>NUCLEOTIDE SEQUENCE [LARGE SCALE GENOMIC DNA]</scope>
    <source>
        <strain evidence="1 2">FACHB-119</strain>
    </source>
</reference>
<keyword evidence="2" id="KW-1185">Reference proteome</keyword>